<proteinExistence type="predicted"/>
<evidence type="ECO:0000313" key="2">
    <source>
        <dbReference type="EMBL" id="KAJ4454054.1"/>
    </source>
</evidence>
<dbReference type="EMBL" id="JAPMOS010000189">
    <property type="protein sequence ID" value="KAJ4454054.1"/>
    <property type="molecule type" value="Genomic_DNA"/>
</dbReference>
<gene>
    <name evidence="2" type="ORF">PAPYR_11326</name>
</gene>
<sequence>MDMNAMKLCRCVTRRMRLDPPAVINRPELDCVVQDSPKERDEENSEKVSISYSCHSKAISRTSIIERRDDAISSPDSGGPHSGTVAPRVVTGPRRCGPFPLQAYCQLIGLTHGIRTAIRGAPRELSFQCPLPLDDPCHWPSSEDEYCVAPCLPADALAAIVGPARASSD</sequence>
<dbReference type="Proteomes" id="UP001141327">
    <property type="component" value="Unassembled WGS sequence"/>
</dbReference>
<accession>A0ABQ8U9N5</accession>
<reference evidence="2" key="1">
    <citation type="journal article" date="2022" name="bioRxiv">
        <title>Genomics of Preaxostyla Flagellates Illuminates Evolutionary Transitions and the Path Towards Mitochondrial Loss.</title>
        <authorList>
            <person name="Novak L.V.F."/>
            <person name="Treitli S.C."/>
            <person name="Pyrih J."/>
            <person name="Halakuc P."/>
            <person name="Pipaliya S.V."/>
            <person name="Vacek V."/>
            <person name="Brzon O."/>
            <person name="Soukal P."/>
            <person name="Eme L."/>
            <person name="Dacks J.B."/>
            <person name="Karnkowska A."/>
            <person name="Elias M."/>
            <person name="Hampl V."/>
        </authorList>
    </citation>
    <scope>NUCLEOTIDE SEQUENCE</scope>
    <source>
        <strain evidence="2">RCP-MX</strain>
    </source>
</reference>
<protein>
    <submittedName>
        <fullName evidence="2">Uncharacterized protein</fullName>
    </submittedName>
</protein>
<organism evidence="2 3">
    <name type="scientific">Paratrimastix pyriformis</name>
    <dbReference type="NCBI Taxonomy" id="342808"/>
    <lineage>
        <taxon>Eukaryota</taxon>
        <taxon>Metamonada</taxon>
        <taxon>Preaxostyla</taxon>
        <taxon>Paratrimastigidae</taxon>
        <taxon>Paratrimastix</taxon>
    </lineage>
</organism>
<comment type="caution">
    <text evidence="2">The sequence shown here is derived from an EMBL/GenBank/DDBJ whole genome shotgun (WGS) entry which is preliminary data.</text>
</comment>
<evidence type="ECO:0000256" key="1">
    <source>
        <dbReference type="SAM" id="MobiDB-lite"/>
    </source>
</evidence>
<evidence type="ECO:0000313" key="3">
    <source>
        <dbReference type="Proteomes" id="UP001141327"/>
    </source>
</evidence>
<keyword evidence="3" id="KW-1185">Reference proteome</keyword>
<name>A0ABQ8U9N5_9EUKA</name>
<feature type="region of interest" description="Disordered" evidence="1">
    <location>
        <begin position="70"/>
        <end position="89"/>
    </location>
</feature>